<accession>A0A1C5H3Q5</accession>
<gene>
    <name evidence="2" type="ORF">GA0070609_0895</name>
</gene>
<reference evidence="2 3" key="1">
    <citation type="submission" date="2016-06" db="EMBL/GenBank/DDBJ databases">
        <authorList>
            <person name="Kjaerup R.B."/>
            <person name="Dalgaard T.S."/>
            <person name="Juul-Madsen H.R."/>
        </authorList>
    </citation>
    <scope>NUCLEOTIDE SEQUENCE [LARGE SCALE GENOMIC DNA]</scope>
    <source>
        <strain evidence="2 3">DSM 43904</strain>
    </source>
</reference>
<name>A0A1C5H3Q5_9ACTN</name>
<keyword evidence="1" id="KW-0812">Transmembrane</keyword>
<dbReference type="Proteomes" id="UP000198217">
    <property type="component" value="Chromosome I"/>
</dbReference>
<evidence type="ECO:0000313" key="2">
    <source>
        <dbReference type="EMBL" id="SCG40533.1"/>
    </source>
</evidence>
<feature type="transmembrane region" description="Helical" evidence="1">
    <location>
        <begin position="39"/>
        <end position="60"/>
    </location>
</feature>
<proteinExistence type="predicted"/>
<sequence length="478" mass="50819">MSVDELRAGLARIAETVVPDEDPYDRLMRHARRRRRRRFAGLWAAAAAVLAAALAGPAALTAAGLDGRPDDGTPALHGFPVDSEWTWRLINSPTRGSLAGDRAFLSELTRRAGRDGDRLFMSAELSTVKVLWADDTAGFRSVVLAYHSDTHAGLVTLEAEVGASPRDLVRGDSQANLEPAAFTVLETNHGTEQNWLLGLAPSGCTVSYARSAQLWSGVQRRWQTAPGGDHMLVEPALARGWWRVECDGQLRQAGPIAIQHDTVETRWAGKDDPRDGRPNPAPTADWRTARGADTAYRKLVDGSGLVGGVMPPEVRWVGRLDSRDAVLVGPPGDGPLVLQLGSGEGGRLALSGPGEARPDISRIEGFGPDRTPLVATGTGVAYDLAAVRVPAPVNGHAALTDRLLVVPRREAVRVEAVADGQVGATAEVRGGAALLTLPLGAQVTLRAVDGDGKVVGSGTLREPANGERIFNESLVWNW</sequence>
<evidence type="ECO:0000256" key="1">
    <source>
        <dbReference type="SAM" id="Phobius"/>
    </source>
</evidence>
<evidence type="ECO:0000313" key="3">
    <source>
        <dbReference type="Proteomes" id="UP000198217"/>
    </source>
</evidence>
<keyword evidence="1" id="KW-1133">Transmembrane helix</keyword>
<dbReference type="EMBL" id="LT607750">
    <property type="protein sequence ID" value="SCG40533.1"/>
    <property type="molecule type" value="Genomic_DNA"/>
</dbReference>
<keyword evidence="1" id="KW-0472">Membrane</keyword>
<dbReference type="AlphaFoldDB" id="A0A1C5H3Q5"/>
<organism evidence="2 3">
    <name type="scientific">Micromonospora echinaurantiaca</name>
    <dbReference type="NCBI Taxonomy" id="47857"/>
    <lineage>
        <taxon>Bacteria</taxon>
        <taxon>Bacillati</taxon>
        <taxon>Actinomycetota</taxon>
        <taxon>Actinomycetes</taxon>
        <taxon>Micromonosporales</taxon>
        <taxon>Micromonosporaceae</taxon>
        <taxon>Micromonospora</taxon>
    </lineage>
</organism>
<dbReference type="RefSeq" id="WP_157748058.1">
    <property type="nucleotide sequence ID" value="NZ_LT607750.1"/>
</dbReference>
<protein>
    <submittedName>
        <fullName evidence="2">Uncharacterized protein</fullName>
    </submittedName>
</protein>
<keyword evidence="3" id="KW-1185">Reference proteome</keyword>